<dbReference type="Pfam" id="PF00293">
    <property type="entry name" value="NUDIX"/>
    <property type="match status" value="1"/>
</dbReference>
<reference evidence="7" key="1">
    <citation type="journal article" date="2019" name="Int. J. Syst. Evol. Microbiol.">
        <title>The Global Catalogue of Microorganisms (GCM) 10K type strain sequencing project: providing services to taxonomists for standard genome sequencing and annotation.</title>
        <authorList>
            <consortium name="The Broad Institute Genomics Platform"/>
            <consortium name="The Broad Institute Genome Sequencing Center for Infectious Disease"/>
            <person name="Wu L."/>
            <person name="Ma J."/>
        </authorList>
    </citation>
    <scope>NUCLEOTIDE SEQUENCE [LARGE SCALE GENOMIC DNA]</scope>
    <source>
        <strain evidence="7">CGMCC 4.7178</strain>
    </source>
</reference>
<dbReference type="SUPFAM" id="SSF55811">
    <property type="entry name" value="Nudix"/>
    <property type="match status" value="1"/>
</dbReference>
<dbReference type="InterPro" id="IPR000086">
    <property type="entry name" value="NUDIX_hydrolase_dom"/>
</dbReference>
<evidence type="ECO:0000259" key="5">
    <source>
        <dbReference type="PROSITE" id="PS51462"/>
    </source>
</evidence>
<dbReference type="CDD" id="cd02883">
    <property type="entry name" value="NUDIX_Hydrolase"/>
    <property type="match status" value="1"/>
</dbReference>
<keyword evidence="3 4" id="KW-0378">Hydrolase</keyword>
<comment type="cofactor">
    <cofactor evidence="1">
        <name>Mg(2+)</name>
        <dbReference type="ChEBI" id="CHEBI:18420"/>
    </cofactor>
</comment>
<dbReference type="RefSeq" id="WP_189036604.1">
    <property type="nucleotide sequence ID" value="NZ_BMMP01000005.1"/>
</dbReference>
<evidence type="ECO:0000313" key="6">
    <source>
        <dbReference type="EMBL" id="GGO46951.1"/>
    </source>
</evidence>
<dbReference type="InterPro" id="IPR020084">
    <property type="entry name" value="NUDIX_hydrolase_CS"/>
</dbReference>
<comment type="similarity">
    <text evidence="2 4">Belongs to the Nudix hydrolase family.</text>
</comment>
<dbReference type="PANTHER" id="PTHR43046:SF2">
    <property type="entry name" value="8-OXO-DGTP DIPHOSPHATASE-RELATED"/>
    <property type="match status" value="1"/>
</dbReference>
<dbReference type="PANTHER" id="PTHR43046">
    <property type="entry name" value="GDP-MANNOSE MANNOSYL HYDROLASE"/>
    <property type="match status" value="1"/>
</dbReference>
<keyword evidence="7" id="KW-1185">Reference proteome</keyword>
<protein>
    <recommendedName>
        <fullName evidence="5">Nudix hydrolase domain-containing protein</fullName>
    </recommendedName>
</protein>
<evidence type="ECO:0000256" key="1">
    <source>
        <dbReference type="ARBA" id="ARBA00001946"/>
    </source>
</evidence>
<dbReference type="Gene3D" id="3.90.79.10">
    <property type="entry name" value="Nucleoside Triphosphate Pyrophosphohydrolase"/>
    <property type="match status" value="1"/>
</dbReference>
<gene>
    <name evidence="6" type="ORF">GCM10012287_18450</name>
</gene>
<dbReference type="EMBL" id="BMMP01000005">
    <property type="protein sequence ID" value="GGO46951.1"/>
    <property type="molecule type" value="Genomic_DNA"/>
</dbReference>
<evidence type="ECO:0000256" key="3">
    <source>
        <dbReference type="ARBA" id="ARBA00022801"/>
    </source>
</evidence>
<dbReference type="PROSITE" id="PS00893">
    <property type="entry name" value="NUDIX_BOX"/>
    <property type="match status" value="1"/>
</dbReference>
<evidence type="ECO:0000313" key="7">
    <source>
        <dbReference type="Proteomes" id="UP000631535"/>
    </source>
</evidence>
<comment type="caution">
    <text evidence="6">The sequence shown here is derived from an EMBL/GenBank/DDBJ whole genome shotgun (WGS) entry which is preliminary data.</text>
</comment>
<sequence length="169" mass="18768">MTDAREVPLVTGPRRMALLSFDDAAELPESAGYEDVPTGYVLVVLWHEGRVLMVYERERACWELPGGGIEPQESPRAAAVRELREETGQWVDEAELRFVGHTRTAIGEARTVLGGAVFTAELRRPRPFTANDEVSAMHWRSGSEPLPGAGLVQTVDEYIVELCREKPAH</sequence>
<dbReference type="Proteomes" id="UP000631535">
    <property type="component" value="Unassembled WGS sequence"/>
</dbReference>
<proteinExistence type="inferred from homology"/>
<dbReference type="InterPro" id="IPR020476">
    <property type="entry name" value="Nudix_hydrolase"/>
</dbReference>
<feature type="domain" description="Nudix hydrolase" evidence="5">
    <location>
        <begin position="32"/>
        <end position="165"/>
    </location>
</feature>
<organism evidence="6 7">
    <name type="scientific">Streptomyces daqingensis</name>
    <dbReference type="NCBI Taxonomy" id="1472640"/>
    <lineage>
        <taxon>Bacteria</taxon>
        <taxon>Bacillati</taxon>
        <taxon>Actinomycetota</taxon>
        <taxon>Actinomycetes</taxon>
        <taxon>Kitasatosporales</taxon>
        <taxon>Streptomycetaceae</taxon>
        <taxon>Streptomyces</taxon>
    </lineage>
</organism>
<accession>A0ABQ2M505</accession>
<evidence type="ECO:0000256" key="2">
    <source>
        <dbReference type="ARBA" id="ARBA00005582"/>
    </source>
</evidence>
<evidence type="ECO:0000256" key="4">
    <source>
        <dbReference type="RuleBase" id="RU003476"/>
    </source>
</evidence>
<name>A0ABQ2M505_9ACTN</name>
<dbReference type="PROSITE" id="PS51462">
    <property type="entry name" value="NUDIX"/>
    <property type="match status" value="1"/>
</dbReference>
<dbReference type="PRINTS" id="PR00502">
    <property type="entry name" value="NUDIXFAMILY"/>
</dbReference>
<dbReference type="InterPro" id="IPR015797">
    <property type="entry name" value="NUDIX_hydrolase-like_dom_sf"/>
</dbReference>